<name>A0A1E3VRQ2_9HYPH</name>
<keyword evidence="3" id="KW-1185">Reference proteome</keyword>
<dbReference type="EMBL" id="LPWF01000030">
    <property type="protein sequence ID" value="ODR96218.1"/>
    <property type="molecule type" value="Genomic_DNA"/>
</dbReference>
<feature type="chain" id="PRO_5009138505" description="Haloacid dehalogenase" evidence="1">
    <location>
        <begin position="27"/>
        <end position="338"/>
    </location>
</feature>
<reference evidence="2 3" key="1">
    <citation type="journal article" date="2016" name="Environ. Microbiol.">
        <title>New Methyloceanibacter diversity from North Sea sediments includes methanotroph containing solely the soluble methane monooxygenase.</title>
        <authorList>
            <person name="Vekeman B."/>
            <person name="Kerckhof F.M."/>
            <person name="Cremers G."/>
            <person name="de Vos P."/>
            <person name="Vandamme P."/>
            <person name="Boon N."/>
            <person name="Op den Camp H.J."/>
            <person name="Heylen K."/>
        </authorList>
    </citation>
    <scope>NUCLEOTIDE SEQUENCE [LARGE SCALE GENOMIC DNA]</scope>
    <source>
        <strain evidence="2 3">R-67175</strain>
    </source>
</reference>
<evidence type="ECO:0000313" key="3">
    <source>
        <dbReference type="Proteomes" id="UP000094472"/>
    </source>
</evidence>
<sequence length="338" mass="37874">MIVAFFRKALVAALLGVLGPASLAQAQSPDPLPSWSESPVKATIIDFVERVTTEGSDDYVAPQDRIATFDNDGTLWLEKPLYTQFVFVIDRVKAMSNKHPDWKTKEPFKSVLDGNTKKLLTYGEKGAVELIAATHSGMTTVEFNDIIANWLKTAKHPRFKRPYTDLTYKPMIELLDYLRANGFMTFIVSGGGVEFMRAYTEQCYGIPPWQVVGSAGQTQFRMWDASPALVKLPQLLFFDDGPGKAEGINHYVGRQPIFAFGNSIGDKEMLEWTANCEGLCFMGLVHHTDAEREYAYGPDSDVGKFPVELLEHAEANGWSVVNMKNDWKVIFSWEKPTP</sequence>
<dbReference type="STRING" id="1774969.AUC69_15245"/>
<evidence type="ECO:0008006" key="4">
    <source>
        <dbReference type="Google" id="ProtNLM"/>
    </source>
</evidence>
<organism evidence="2 3">
    <name type="scientific">Methyloceanibacter superfactus</name>
    <dbReference type="NCBI Taxonomy" id="1774969"/>
    <lineage>
        <taxon>Bacteria</taxon>
        <taxon>Pseudomonadati</taxon>
        <taxon>Pseudomonadota</taxon>
        <taxon>Alphaproteobacteria</taxon>
        <taxon>Hyphomicrobiales</taxon>
        <taxon>Hyphomicrobiaceae</taxon>
        <taxon>Methyloceanibacter</taxon>
    </lineage>
</organism>
<gene>
    <name evidence="2" type="ORF">AUC69_15245</name>
</gene>
<feature type="signal peptide" evidence="1">
    <location>
        <begin position="1"/>
        <end position="26"/>
    </location>
</feature>
<evidence type="ECO:0000256" key="1">
    <source>
        <dbReference type="SAM" id="SignalP"/>
    </source>
</evidence>
<evidence type="ECO:0000313" key="2">
    <source>
        <dbReference type="EMBL" id="ODR96218.1"/>
    </source>
</evidence>
<dbReference type="AlphaFoldDB" id="A0A1E3VRQ2"/>
<comment type="caution">
    <text evidence="2">The sequence shown here is derived from an EMBL/GenBank/DDBJ whole genome shotgun (WGS) entry which is preliminary data.</text>
</comment>
<keyword evidence="1" id="KW-0732">Signal</keyword>
<protein>
    <recommendedName>
        <fullName evidence="4">Haloacid dehalogenase</fullName>
    </recommendedName>
</protein>
<dbReference type="Gene3D" id="3.40.50.1000">
    <property type="entry name" value="HAD superfamily/HAD-like"/>
    <property type="match status" value="1"/>
</dbReference>
<dbReference type="RefSeq" id="WP_162273567.1">
    <property type="nucleotide sequence ID" value="NZ_LPWF01000030.1"/>
</dbReference>
<dbReference type="InterPro" id="IPR023214">
    <property type="entry name" value="HAD_sf"/>
</dbReference>
<dbReference type="Pfam" id="PF12710">
    <property type="entry name" value="HAD"/>
    <property type="match status" value="1"/>
</dbReference>
<dbReference type="SUPFAM" id="SSF56784">
    <property type="entry name" value="HAD-like"/>
    <property type="match status" value="1"/>
</dbReference>
<dbReference type="InterPro" id="IPR036412">
    <property type="entry name" value="HAD-like_sf"/>
</dbReference>
<accession>A0A1E3VRQ2</accession>
<proteinExistence type="predicted"/>
<dbReference type="Proteomes" id="UP000094472">
    <property type="component" value="Unassembled WGS sequence"/>
</dbReference>